<organism evidence="3 4">
    <name type="scientific">Pseudocercospora fijiensis (strain CIRAD86)</name>
    <name type="common">Black leaf streak disease fungus</name>
    <name type="synonym">Mycosphaerella fijiensis</name>
    <dbReference type="NCBI Taxonomy" id="383855"/>
    <lineage>
        <taxon>Eukaryota</taxon>
        <taxon>Fungi</taxon>
        <taxon>Dikarya</taxon>
        <taxon>Ascomycota</taxon>
        <taxon>Pezizomycotina</taxon>
        <taxon>Dothideomycetes</taxon>
        <taxon>Dothideomycetidae</taxon>
        <taxon>Mycosphaerellales</taxon>
        <taxon>Mycosphaerellaceae</taxon>
        <taxon>Pseudocercospora</taxon>
    </lineage>
</organism>
<dbReference type="eggNOG" id="ENOG502T2Z8">
    <property type="taxonomic scope" value="Eukaryota"/>
</dbReference>
<evidence type="ECO:0000313" key="4">
    <source>
        <dbReference type="Proteomes" id="UP000016932"/>
    </source>
</evidence>
<keyword evidence="4" id="KW-1185">Reference proteome</keyword>
<dbReference type="AlphaFoldDB" id="N1QBK9"/>
<dbReference type="InterPro" id="IPR011333">
    <property type="entry name" value="SKP1/BTB/POZ_sf"/>
</dbReference>
<evidence type="ECO:0000256" key="1">
    <source>
        <dbReference type="SAM" id="MobiDB-lite"/>
    </source>
</evidence>
<feature type="region of interest" description="Disordered" evidence="1">
    <location>
        <begin position="573"/>
        <end position="594"/>
    </location>
</feature>
<dbReference type="KEGG" id="pfj:MYCFIDRAFT_170157"/>
<feature type="domain" description="BTB" evidence="2">
    <location>
        <begin position="367"/>
        <end position="461"/>
    </location>
</feature>
<evidence type="ECO:0000313" key="3">
    <source>
        <dbReference type="EMBL" id="EME88553.1"/>
    </source>
</evidence>
<gene>
    <name evidence="3" type="ORF">MYCFIDRAFT_170157</name>
</gene>
<feature type="region of interest" description="Disordered" evidence="1">
    <location>
        <begin position="646"/>
        <end position="691"/>
    </location>
</feature>
<dbReference type="HOGENOM" id="CLU_398548_0_0_1"/>
<dbReference type="VEuPathDB" id="FungiDB:MYCFIDRAFT_170157"/>
<feature type="compositionally biased region" description="Low complexity" evidence="1">
    <location>
        <begin position="648"/>
        <end position="667"/>
    </location>
</feature>
<name>N1QBK9_PSEFD</name>
<protein>
    <recommendedName>
        <fullName evidence="2">BTB domain-containing protein</fullName>
    </recommendedName>
</protein>
<dbReference type="Gene3D" id="3.30.710.10">
    <property type="entry name" value="Potassium Channel Kv1.1, Chain A"/>
    <property type="match status" value="1"/>
</dbReference>
<dbReference type="STRING" id="383855.N1QBK9"/>
<dbReference type="PROSITE" id="PS50097">
    <property type="entry name" value="BTB"/>
    <property type="match status" value="1"/>
</dbReference>
<dbReference type="OrthoDB" id="3650523at2759"/>
<dbReference type="Proteomes" id="UP000016932">
    <property type="component" value="Unassembled WGS sequence"/>
</dbReference>
<reference evidence="3 4" key="1">
    <citation type="journal article" date="2012" name="PLoS Pathog.">
        <title>Diverse lifestyles and strategies of plant pathogenesis encoded in the genomes of eighteen Dothideomycetes fungi.</title>
        <authorList>
            <person name="Ohm R.A."/>
            <person name="Feau N."/>
            <person name="Henrissat B."/>
            <person name="Schoch C.L."/>
            <person name="Horwitz B.A."/>
            <person name="Barry K.W."/>
            <person name="Condon B.J."/>
            <person name="Copeland A.C."/>
            <person name="Dhillon B."/>
            <person name="Glaser F."/>
            <person name="Hesse C.N."/>
            <person name="Kosti I."/>
            <person name="LaButti K."/>
            <person name="Lindquist E.A."/>
            <person name="Lucas S."/>
            <person name="Salamov A.A."/>
            <person name="Bradshaw R.E."/>
            <person name="Ciuffetti L."/>
            <person name="Hamelin R.C."/>
            <person name="Kema G.H.J."/>
            <person name="Lawrence C."/>
            <person name="Scott J.A."/>
            <person name="Spatafora J.W."/>
            <person name="Turgeon B.G."/>
            <person name="de Wit P.J.G.M."/>
            <person name="Zhong S."/>
            <person name="Goodwin S.B."/>
            <person name="Grigoriev I.V."/>
        </authorList>
    </citation>
    <scope>NUCLEOTIDE SEQUENCE [LARGE SCALE GENOMIC DNA]</scope>
    <source>
        <strain evidence="3 4">CIRAD86</strain>
    </source>
</reference>
<evidence type="ECO:0000259" key="2">
    <source>
        <dbReference type="PROSITE" id="PS50097"/>
    </source>
</evidence>
<feature type="compositionally biased region" description="Pro residues" evidence="1">
    <location>
        <begin position="668"/>
        <end position="679"/>
    </location>
</feature>
<proteinExistence type="predicted"/>
<dbReference type="EMBL" id="KB446555">
    <property type="protein sequence ID" value="EME88553.1"/>
    <property type="molecule type" value="Genomic_DNA"/>
</dbReference>
<accession>N1QBK9</accession>
<dbReference type="RefSeq" id="XP_007921544.1">
    <property type="nucleotide sequence ID" value="XM_007923353.1"/>
</dbReference>
<dbReference type="GeneID" id="19332452"/>
<sequence length="691" mass="75856">MADDIEVMDDSGDAILVVGSKDPVQLKVSSSTLSRVSRVFKALFGPHFSRSTLILPRRRTGTAQLHPADDDQVAMTSLCCLLHCCDMPETKDNAARNEAPLLLDFAVAVDKYDVVGALRLQSQALLMSWVERVKVDFTTFGDVRSLGQLMAAAYLLGQPKAFGQLTLLWVDAKISRPSRLLVEQSGQIIPTKPKLVLITPKRPGRRACVSHASGPMPIFSTNATSTASSIKQLFENSELGLLRKERIQERTNACGLGTRSYLSTGIWRKPRPLAAVDSNAAFSRPTKISLLRNDVTLTPARSITESVRPSKRHRPYDSVQHHDLPEKLQNLQSWHSTTLKLATRLIFTGHPPPFKMANDVQVIDDEGDVVFVVGTSTSKKKLKLSSAILSRVSPVFQALLGPHFRKSFWSRTIISRLTATGEEQAARSATQTAEIALPNDDPTAMTRLLELLHLQDVGILIPCGGKNYSRKLLDFAVVADKVFVRSPNLNQSNGMLLTWLTNFAGEDNVSSQGNIIAASYLLDQPAVFEEITKKFMQAMHPTSSALLKELSASCLTSDDQCNGPTLFQLPCRSDARRPRRTRRLSSTPSAPSIATRIAVSETAKSVEKEKARRGLHFERASALRISHTHQSEPILNIRIIPHPKTTQSPLPLSSSPLLFFNSTSSPPTSSPHPPSPSEPTPHDPVSYDNAS</sequence>
<dbReference type="InterPro" id="IPR000210">
    <property type="entry name" value="BTB/POZ_dom"/>
</dbReference>